<comment type="subcellular location">
    <subcellularLocation>
        <location evidence="1">Cell outer membrane</location>
        <topology evidence="1">Multi-pass membrane protein</topology>
    </subcellularLocation>
</comment>
<evidence type="ECO:0000313" key="12">
    <source>
        <dbReference type="Proteomes" id="UP000076079"/>
    </source>
</evidence>
<reference evidence="11 12" key="1">
    <citation type="journal article" date="2016" name="Genome Announc.">
        <title>First Complete Genome Sequence of a Subdivision 6 Acidobacterium Strain.</title>
        <authorList>
            <person name="Huang S."/>
            <person name="Vieira S."/>
            <person name="Bunk B."/>
            <person name="Riedel T."/>
            <person name="Sproer C."/>
            <person name="Overmann J."/>
        </authorList>
    </citation>
    <scope>NUCLEOTIDE SEQUENCE [LARGE SCALE GENOMIC DNA]</scope>
    <source>
        <strain evidence="12">DSM 100886 HEG_-6_39</strain>
    </source>
</reference>
<feature type="signal peptide" evidence="8">
    <location>
        <begin position="1"/>
        <end position="18"/>
    </location>
</feature>
<dbReference type="InterPro" id="IPR036942">
    <property type="entry name" value="Beta-barrel_TonB_sf"/>
</dbReference>
<dbReference type="SUPFAM" id="SSF49452">
    <property type="entry name" value="Starch-binding domain-like"/>
    <property type="match status" value="1"/>
</dbReference>
<dbReference type="AlphaFoldDB" id="A0A143PVT8"/>
<feature type="chain" id="PRO_5007512064" evidence="8">
    <location>
        <begin position="19"/>
        <end position="1126"/>
    </location>
</feature>
<gene>
    <name evidence="11" type="ORF">LuPra_05581</name>
</gene>
<dbReference type="RefSeq" id="WP_110173774.1">
    <property type="nucleotide sequence ID" value="NZ_CP015136.1"/>
</dbReference>
<dbReference type="SUPFAM" id="SSF56935">
    <property type="entry name" value="Porins"/>
    <property type="match status" value="1"/>
</dbReference>
<sequence length="1126" mass="122207" precursor="true">MRVARLLALALIAALALAAPAPAQVAAGTFVGTVTDSGGVVPGATVTLRNVNRGTTTTVVTDDAGAFTAPFLVPGTYAVEVEMQGFKKWVRSDIVLEVNQRARVDAQLEVGTLEETTIVVATAPLLRTESSEVGAAVEEKAIRELPLNSRNFASLVYLVPGVTPGQAGENLSGASTFNPRGASNFNALGHQANTNGWLIDGIDNNEYTFNTVIITPSVESVREFKVLTGVFSAEFGRGAGVVSVSTKSGSNEFHGTAFEFYRDEKYDARNFFVAKLPTLAPKPPLDRNQFGGAIGGPVFRNRTFFFFDYAGLRETRGLAFVNTVPTAETRVGDFSNFRNASGNLIPIYDPLSTRPNPAFNPGAPVSANNPQFLRDQFPGNIIPANRINPVGLNVASIYPLPNQPGNFNNYITTANRVSEDNNISFRIDHRFGESDSIFFRYNWGSFKLDAPQGQAACCLETPAEAAARFDLGPWVAGIQNTRLKTQGAGINYTRVITNTLVNELRGGYARTVPFTFQSDFGTQAATSLGIQGINITEFTTGLPNMNVQDFTGLSGGPAFLPVNPKQTHWQIEDSLNWVRGRHSMKFGYRLVDRYASPFTNTDTRSTLTFNANFTNNPVNNAGGTGLATLLTGYMTTAARGFLLEPYDLRMQEHGMYVQDDFKMSNRLTVNAGLRYEIFTAPTEEQNRIVNFDLANLQLIYAGENGASDAVNLKTRKNNFAPRLGLTYLLTDDSRTILRTGYGITYFPVAASASNLLGQQVPYTISQNVNPEVNPTNWANVRSIDNPFPPIQQVKPQTTAELNAANPRVLGHGFENETPSAQQWHLGVERQLFGPLIAELGYVGSAGKHLVLCWNPNEVQPGTGSQASRRLLQPLSNAATIIQCDPRNRSTFHALQTRLNQRYANGFQLLFSYTWGKSLDYGGSAASGGGQTGNPQTVTDMNAGKGPSGFDVRHRAVVSSVYELPWGPNRPWLNQGGLVAAIVGGWQTSSIVTATTGRPFNLALAAPVNNGAPSWPNRTGSGQLDNPTVDLWFNPADFVAPPANTYGDVGRGVLYSPGHLNFDLSLVKRFFMFGGRTNAQIRIESFNLFNHPGFGFPNNSIGSPTVGRITTTVVDNRSMQFAVKFDF</sequence>
<keyword evidence="5" id="KW-0472">Membrane</keyword>
<proteinExistence type="predicted"/>
<dbReference type="PANTHER" id="PTHR30069">
    <property type="entry name" value="TONB-DEPENDENT OUTER MEMBRANE RECEPTOR"/>
    <property type="match status" value="1"/>
</dbReference>
<dbReference type="Pfam" id="PF07715">
    <property type="entry name" value="Plug"/>
    <property type="match status" value="1"/>
</dbReference>
<evidence type="ECO:0000256" key="5">
    <source>
        <dbReference type="ARBA" id="ARBA00023136"/>
    </source>
</evidence>
<keyword evidence="3" id="KW-1134">Transmembrane beta strand</keyword>
<dbReference type="Gene3D" id="2.40.170.20">
    <property type="entry name" value="TonB-dependent receptor, beta-barrel domain"/>
    <property type="match status" value="1"/>
</dbReference>
<dbReference type="OrthoDB" id="97893at2"/>
<evidence type="ECO:0000313" key="11">
    <source>
        <dbReference type="EMBL" id="AMY12308.1"/>
    </source>
</evidence>
<protein>
    <submittedName>
        <fullName evidence="11">TonB-dependent hemoglobin/transferrin/lactoferrin receptor family protein</fullName>
    </submittedName>
</protein>
<feature type="domain" description="TonB-dependent transporter Oar-like beta-barrel" evidence="10">
    <location>
        <begin position="245"/>
        <end position="1119"/>
    </location>
</feature>
<dbReference type="Gene3D" id="2.170.130.10">
    <property type="entry name" value="TonB-dependent receptor, plug domain"/>
    <property type="match status" value="1"/>
</dbReference>
<keyword evidence="12" id="KW-1185">Reference proteome</keyword>
<evidence type="ECO:0000256" key="7">
    <source>
        <dbReference type="SAM" id="MobiDB-lite"/>
    </source>
</evidence>
<keyword evidence="11" id="KW-0675">Receptor</keyword>
<keyword evidence="4" id="KW-0812">Transmembrane</keyword>
<dbReference type="InterPro" id="IPR012910">
    <property type="entry name" value="Plug_dom"/>
</dbReference>
<dbReference type="InterPro" id="IPR013784">
    <property type="entry name" value="Carb-bd-like_fold"/>
</dbReference>
<organism evidence="11 12">
    <name type="scientific">Luteitalea pratensis</name>
    <dbReference type="NCBI Taxonomy" id="1855912"/>
    <lineage>
        <taxon>Bacteria</taxon>
        <taxon>Pseudomonadati</taxon>
        <taxon>Acidobacteriota</taxon>
        <taxon>Vicinamibacteria</taxon>
        <taxon>Vicinamibacterales</taxon>
        <taxon>Vicinamibacteraceae</taxon>
        <taxon>Luteitalea</taxon>
    </lineage>
</organism>
<feature type="region of interest" description="Disordered" evidence="7">
    <location>
        <begin position="924"/>
        <end position="945"/>
    </location>
</feature>
<dbReference type="STRING" id="1855912.LuPra_05581"/>
<evidence type="ECO:0000256" key="3">
    <source>
        <dbReference type="ARBA" id="ARBA00022452"/>
    </source>
</evidence>
<evidence type="ECO:0000256" key="4">
    <source>
        <dbReference type="ARBA" id="ARBA00022692"/>
    </source>
</evidence>
<evidence type="ECO:0000256" key="1">
    <source>
        <dbReference type="ARBA" id="ARBA00004571"/>
    </source>
</evidence>
<keyword evidence="2" id="KW-0813">Transport</keyword>
<dbReference type="InterPro" id="IPR057601">
    <property type="entry name" value="Oar-like_b-barrel"/>
</dbReference>
<dbReference type="KEGG" id="abac:LuPra_05581"/>
<dbReference type="Gene3D" id="2.60.40.1120">
    <property type="entry name" value="Carboxypeptidase-like, regulatory domain"/>
    <property type="match status" value="1"/>
</dbReference>
<dbReference type="InterPro" id="IPR037066">
    <property type="entry name" value="Plug_dom_sf"/>
</dbReference>
<dbReference type="GO" id="GO:0044718">
    <property type="term" value="P:siderophore transmembrane transport"/>
    <property type="evidence" value="ECO:0007669"/>
    <property type="project" value="TreeGrafter"/>
</dbReference>
<dbReference type="GO" id="GO:0009279">
    <property type="term" value="C:cell outer membrane"/>
    <property type="evidence" value="ECO:0007669"/>
    <property type="project" value="UniProtKB-SubCell"/>
</dbReference>
<dbReference type="GO" id="GO:0030246">
    <property type="term" value="F:carbohydrate binding"/>
    <property type="evidence" value="ECO:0007669"/>
    <property type="project" value="InterPro"/>
</dbReference>
<reference evidence="12" key="2">
    <citation type="submission" date="2016-04" db="EMBL/GenBank/DDBJ databases">
        <title>First Complete Genome Sequence of a Subdivision 6 Acidobacterium.</title>
        <authorList>
            <person name="Huang S."/>
            <person name="Vieira S."/>
            <person name="Bunk B."/>
            <person name="Riedel T."/>
            <person name="Sproeer C."/>
            <person name="Overmann J."/>
        </authorList>
    </citation>
    <scope>NUCLEOTIDE SEQUENCE [LARGE SCALE GENOMIC DNA]</scope>
    <source>
        <strain evidence="12">DSM 100886 HEG_-6_39</strain>
    </source>
</reference>
<evidence type="ECO:0000256" key="8">
    <source>
        <dbReference type="SAM" id="SignalP"/>
    </source>
</evidence>
<feature type="domain" description="TonB-dependent receptor plug" evidence="9">
    <location>
        <begin position="137"/>
        <end position="239"/>
    </location>
</feature>
<dbReference type="InterPro" id="IPR039426">
    <property type="entry name" value="TonB-dep_rcpt-like"/>
</dbReference>
<name>A0A143PVT8_LUTPR</name>
<dbReference type="GO" id="GO:0015344">
    <property type="term" value="F:siderophore uptake transmembrane transporter activity"/>
    <property type="evidence" value="ECO:0007669"/>
    <property type="project" value="TreeGrafter"/>
</dbReference>
<dbReference type="EMBL" id="CP015136">
    <property type="protein sequence ID" value="AMY12308.1"/>
    <property type="molecule type" value="Genomic_DNA"/>
</dbReference>
<evidence type="ECO:0000259" key="10">
    <source>
        <dbReference type="Pfam" id="PF25183"/>
    </source>
</evidence>
<evidence type="ECO:0000259" key="9">
    <source>
        <dbReference type="Pfam" id="PF07715"/>
    </source>
</evidence>
<accession>A0A143PVT8</accession>
<dbReference type="PANTHER" id="PTHR30069:SF46">
    <property type="entry name" value="OAR PROTEIN"/>
    <property type="match status" value="1"/>
</dbReference>
<dbReference type="Pfam" id="PF25183">
    <property type="entry name" value="OMP_b-brl_4"/>
    <property type="match status" value="1"/>
</dbReference>
<evidence type="ECO:0000256" key="6">
    <source>
        <dbReference type="ARBA" id="ARBA00023237"/>
    </source>
</evidence>
<keyword evidence="6" id="KW-0998">Cell outer membrane</keyword>
<dbReference type="Pfam" id="PF13620">
    <property type="entry name" value="CarboxypepD_reg"/>
    <property type="match status" value="1"/>
</dbReference>
<evidence type="ECO:0000256" key="2">
    <source>
        <dbReference type="ARBA" id="ARBA00022448"/>
    </source>
</evidence>
<keyword evidence="8" id="KW-0732">Signal</keyword>
<dbReference type="Proteomes" id="UP000076079">
    <property type="component" value="Chromosome"/>
</dbReference>